<feature type="non-terminal residue" evidence="1">
    <location>
        <position position="29"/>
    </location>
</feature>
<name>A0AAV4NBN4_9ARAC</name>
<sequence length="29" mass="3218">MSSTCSDWFFVLVSAFQNLASHGLARTIK</sequence>
<dbReference type="Proteomes" id="UP001054837">
    <property type="component" value="Unassembled WGS sequence"/>
</dbReference>
<protein>
    <submittedName>
        <fullName evidence="1">Uncharacterized protein</fullName>
    </submittedName>
</protein>
<reference evidence="1 2" key="1">
    <citation type="submission" date="2021-06" db="EMBL/GenBank/DDBJ databases">
        <title>Caerostris darwini draft genome.</title>
        <authorList>
            <person name="Kono N."/>
            <person name="Arakawa K."/>
        </authorList>
    </citation>
    <scope>NUCLEOTIDE SEQUENCE [LARGE SCALE GENOMIC DNA]</scope>
</reference>
<keyword evidence="2" id="KW-1185">Reference proteome</keyword>
<proteinExistence type="predicted"/>
<dbReference type="EMBL" id="BPLQ01001372">
    <property type="protein sequence ID" value="GIX81215.1"/>
    <property type="molecule type" value="Genomic_DNA"/>
</dbReference>
<evidence type="ECO:0000313" key="2">
    <source>
        <dbReference type="Proteomes" id="UP001054837"/>
    </source>
</evidence>
<dbReference type="AlphaFoldDB" id="A0AAV4NBN4"/>
<organism evidence="1 2">
    <name type="scientific">Caerostris darwini</name>
    <dbReference type="NCBI Taxonomy" id="1538125"/>
    <lineage>
        <taxon>Eukaryota</taxon>
        <taxon>Metazoa</taxon>
        <taxon>Ecdysozoa</taxon>
        <taxon>Arthropoda</taxon>
        <taxon>Chelicerata</taxon>
        <taxon>Arachnida</taxon>
        <taxon>Araneae</taxon>
        <taxon>Araneomorphae</taxon>
        <taxon>Entelegynae</taxon>
        <taxon>Araneoidea</taxon>
        <taxon>Araneidae</taxon>
        <taxon>Caerostris</taxon>
    </lineage>
</organism>
<comment type="caution">
    <text evidence="1">The sequence shown here is derived from an EMBL/GenBank/DDBJ whole genome shotgun (WGS) entry which is preliminary data.</text>
</comment>
<gene>
    <name evidence="1" type="ORF">CDAR_17511</name>
</gene>
<evidence type="ECO:0000313" key="1">
    <source>
        <dbReference type="EMBL" id="GIX81215.1"/>
    </source>
</evidence>
<accession>A0AAV4NBN4</accession>